<dbReference type="CDD" id="cd10154">
    <property type="entry name" value="NreA-like_DUF156"/>
    <property type="match status" value="1"/>
</dbReference>
<name>A0A142JL87_9BURK</name>
<dbReference type="PANTHER" id="PTHR33677:SF5">
    <property type="entry name" value="TRANSCRIPTIONAL REPRESSOR FRMR"/>
    <property type="match status" value="1"/>
</dbReference>
<dbReference type="RefSeq" id="WP_062800322.1">
    <property type="nucleotide sequence ID" value="NZ_CP014844.1"/>
</dbReference>
<dbReference type="KEGG" id="cnan:A2G96_14480"/>
<dbReference type="Proteomes" id="UP000075238">
    <property type="component" value="Chromosome 1"/>
</dbReference>
<keyword evidence="3" id="KW-1185">Reference proteome</keyword>
<dbReference type="AlphaFoldDB" id="A0A142JL87"/>
<organism evidence="2 3">
    <name type="scientific">Cupriavidus nantongensis</name>
    <dbReference type="NCBI Taxonomy" id="1796606"/>
    <lineage>
        <taxon>Bacteria</taxon>
        <taxon>Pseudomonadati</taxon>
        <taxon>Pseudomonadota</taxon>
        <taxon>Betaproteobacteria</taxon>
        <taxon>Burkholderiales</taxon>
        <taxon>Burkholderiaceae</taxon>
        <taxon>Cupriavidus</taxon>
    </lineage>
</organism>
<protein>
    <submittedName>
        <fullName evidence="2">Metal resistance protein</fullName>
    </submittedName>
</protein>
<dbReference type="GO" id="GO:0046872">
    <property type="term" value="F:metal ion binding"/>
    <property type="evidence" value="ECO:0007669"/>
    <property type="project" value="InterPro"/>
</dbReference>
<dbReference type="STRING" id="1796606.A2G96_14480"/>
<dbReference type="Gene3D" id="1.20.58.1000">
    <property type="entry name" value="Metal-sensitive repressor, helix protomer"/>
    <property type="match status" value="1"/>
</dbReference>
<gene>
    <name evidence="2" type="ORF">A2G96_14480</name>
</gene>
<dbReference type="InterPro" id="IPR003735">
    <property type="entry name" value="Metal_Tscrpt_repr"/>
</dbReference>
<proteinExistence type="inferred from homology"/>
<dbReference type="GO" id="GO:0045892">
    <property type="term" value="P:negative regulation of DNA-templated transcription"/>
    <property type="evidence" value="ECO:0007669"/>
    <property type="project" value="UniProtKB-ARBA"/>
</dbReference>
<sequence length="94" mass="10725">MNSPHPHVHQTHPAIVKRLRRAGGHLNSIVEMIEQGRSCLDIAQQLQAVEKAIQQAKKTLIQDHLDHCLEDVVGPLARDQRESMAEFKEITRYL</sequence>
<evidence type="ECO:0000256" key="1">
    <source>
        <dbReference type="ARBA" id="ARBA00005260"/>
    </source>
</evidence>
<dbReference type="InterPro" id="IPR038390">
    <property type="entry name" value="Metal_Tscrpt_repr_sf"/>
</dbReference>
<accession>A0A142JL87</accession>
<reference evidence="2 3" key="1">
    <citation type="submission" date="2016-03" db="EMBL/GenBank/DDBJ databases">
        <title>Complete genome sequence of a novel chlorpyrifos degrading bacterium, Cupriavidus nantongensis sp. X1.</title>
        <authorList>
            <person name="Fang L."/>
        </authorList>
    </citation>
    <scope>NUCLEOTIDE SEQUENCE [LARGE SCALE GENOMIC DNA]</scope>
    <source>
        <strain evidence="2 3">X1</strain>
    </source>
</reference>
<dbReference type="PANTHER" id="PTHR33677">
    <property type="entry name" value="TRANSCRIPTIONAL REPRESSOR FRMR-RELATED"/>
    <property type="match status" value="1"/>
</dbReference>
<evidence type="ECO:0000313" key="3">
    <source>
        <dbReference type="Proteomes" id="UP000075238"/>
    </source>
</evidence>
<comment type="similarity">
    <text evidence="1">Belongs to the FrmR/RcnR family.</text>
</comment>
<dbReference type="GO" id="GO:0003677">
    <property type="term" value="F:DNA binding"/>
    <property type="evidence" value="ECO:0007669"/>
    <property type="project" value="InterPro"/>
</dbReference>
<dbReference type="EMBL" id="CP014844">
    <property type="protein sequence ID" value="AMR78849.1"/>
    <property type="molecule type" value="Genomic_DNA"/>
</dbReference>
<dbReference type="OrthoDB" id="9811244at2"/>
<evidence type="ECO:0000313" key="2">
    <source>
        <dbReference type="EMBL" id="AMR78849.1"/>
    </source>
</evidence>
<dbReference type="Pfam" id="PF02583">
    <property type="entry name" value="Trns_repr_metal"/>
    <property type="match status" value="1"/>
</dbReference>